<sequence>MSARLVLLVVATASAAAAAPDPWLSDIGMKMHSELYDAMMIAEVNYSTPVINTTYVARVEFDMRAMGIVYNSTNMIIDFIVNKQAYPEGIVSVSDGHVEVASARENWRPLLTHYAGPVAALTLAALFAAALPLAGLFWCCCQWCRVGRRRRPFDRKYDVCIKGILAIVLIGLLTLFLFGVVCAFATDSQVESGAMGTPGAIKRGVRDAREFLNATQAHARHLLVQNYAELERRLNAMLTYSGVTMSARLGEVSRGAAVAKLQALLRQLPPARADLLTVRDRTQALRAHAERLNSGTRTQPPAIFPDRARRPCARTPSDSTPVREYNNQPYSQCCPFLSFLSSFSFSSSYPERRPCARTPSDSTPVREYNHQPYSQCCPFLSFLSSFLFLFFLSRTQALRAHAERLNSGTRIQPPAIFPMLPFPFLPIVLLFLFFLSRTQALRAHAERLNSGTRIQPPAIFPMLPFPFLPIVLLFLFFLSRTQALRAHAERLNSGTRIQPPAIFPMLPFPFLPIVLLFLFFLSRTQALRAHAERLNSGTRIQPPAIFPMLPFPFLPIVLLFLFFLSRTQALRAHAERLNSGLRKVKALLLQTLNDCEQPKCRELKEKYKIGQLDTEIQYSRMPDVSEVLSNVSALLESNMTAEVSAGLEVLLGLQRGLRAAVDDHVPAVQEALAETGRQLSAMADSVTALAGNASARLAEHAGAADSLRQALDDYGPYRRHAGRAAAAALLLITCLMAWGLLCGVCGKRPDVYGASDCCNKGAGASCLLCGMAVTFLVGGIIIVVMMVYFIVGVTSQRFICDPLTEPRGNRVFEDVERFVDLDWRDSDLNLTAVMLRCHSNLTIYETLELWRVYDLAGLPAAVSRGVAERAARLKPALPRGLVILSAGARAQLRRLADAGLSEFRFERIPRALETNVTSLELAGLGAQLRSTARALEARAGYEHVAERLDDAAARLAALQADVVLPMLDHARELNETALKLRDGLRFNYTSLRDAINFLMDETTQAETFLNNQGPELVQNLTQEFAAAVSEQLQQYARRVQLAARTEVGRCGPMSRAFNATRDAACRAFLLPVNGYWISLAWCAVLFVPMLLVAQRLARLYRHADPYPGPLVEAEYLYDAYADRDNVPLANGSKRSTLDIEGKIAEWRERSAAGGGAGVVGVGPGAGAGQGAGAGTALLLEGREVVCALLPPPALIDDLKTRLDAKDEDNESGIHESE</sequence>
<accession>A0ABN8HM25</accession>
<protein>
    <recommendedName>
        <fullName evidence="12">Prominin-like protein</fullName>
    </recommendedName>
</protein>
<dbReference type="InterPro" id="IPR008795">
    <property type="entry name" value="Prominin"/>
</dbReference>
<evidence type="ECO:0000256" key="9">
    <source>
        <dbReference type="SAM" id="SignalP"/>
    </source>
</evidence>
<comment type="similarity">
    <text evidence="2">Belongs to the prominin family.</text>
</comment>
<dbReference type="EMBL" id="OW152822">
    <property type="protein sequence ID" value="CAH2036862.1"/>
    <property type="molecule type" value="Genomic_DNA"/>
</dbReference>
<feature type="region of interest" description="Disordered" evidence="7">
    <location>
        <begin position="294"/>
        <end position="321"/>
    </location>
</feature>
<keyword evidence="4 8" id="KW-1133">Transmembrane helix</keyword>
<evidence type="ECO:0000256" key="2">
    <source>
        <dbReference type="ARBA" id="ARBA00006058"/>
    </source>
</evidence>
<keyword evidence="11" id="KW-1185">Reference proteome</keyword>
<feature type="transmembrane region" description="Helical" evidence="8">
    <location>
        <begin position="159"/>
        <end position="181"/>
    </location>
</feature>
<evidence type="ECO:0000256" key="3">
    <source>
        <dbReference type="ARBA" id="ARBA00022692"/>
    </source>
</evidence>
<feature type="transmembrane region" description="Helical" evidence="8">
    <location>
        <begin position="501"/>
        <end position="522"/>
    </location>
</feature>
<feature type="transmembrane region" description="Helical" evidence="8">
    <location>
        <begin position="457"/>
        <end position="478"/>
    </location>
</feature>
<evidence type="ECO:0000313" key="11">
    <source>
        <dbReference type="Proteomes" id="UP000837857"/>
    </source>
</evidence>
<feature type="transmembrane region" description="Helical" evidence="8">
    <location>
        <begin position="415"/>
        <end position="436"/>
    </location>
</feature>
<gene>
    <name evidence="10" type="ORF">IPOD504_LOCUS908</name>
</gene>
<evidence type="ECO:0000256" key="5">
    <source>
        <dbReference type="ARBA" id="ARBA00023136"/>
    </source>
</evidence>
<evidence type="ECO:0008006" key="12">
    <source>
        <dbReference type="Google" id="ProtNLM"/>
    </source>
</evidence>
<feature type="signal peptide" evidence="9">
    <location>
        <begin position="1"/>
        <end position="18"/>
    </location>
</feature>
<dbReference type="PANTHER" id="PTHR22730">
    <property type="entry name" value="PROMININ PROM PROTEIN"/>
    <property type="match status" value="1"/>
</dbReference>
<name>A0ABN8HM25_9NEOP</name>
<organism evidence="10 11">
    <name type="scientific">Iphiclides podalirius</name>
    <name type="common">scarce swallowtail</name>
    <dbReference type="NCBI Taxonomy" id="110791"/>
    <lineage>
        <taxon>Eukaryota</taxon>
        <taxon>Metazoa</taxon>
        <taxon>Ecdysozoa</taxon>
        <taxon>Arthropoda</taxon>
        <taxon>Hexapoda</taxon>
        <taxon>Insecta</taxon>
        <taxon>Pterygota</taxon>
        <taxon>Neoptera</taxon>
        <taxon>Endopterygota</taxon>
        <taxon>Lepidoptera</taxon>
        <taxon>Glossata</taxon>
        <taxon>Ditrysia</taxon>
        <taxon>Papilionoidea</taxon>
        <taxon>Papilionidae</taxon>
        <taxon>Papilioninae</taxon>
        <taxon>Iphiclides</taxon>
    </lineage>
</organism>
<evidence type="ECO:0000256" key="6">
    <source>
        <dbReference type="ARBA" id="ARBA00023180"/>
    </source>
</evidence>
<evidence type="ECO:0000256" key="8">
    <source>
        <dbReference type="SAM" id="Phobius"/>
    </source>
</evidence>
<feature type="transmembrane region" description="Helical" evidence="8">
    <location>
        <begin position="543"/>
        <end position="564"/>
    </location>
</feature>
<feature type="transmembrane region" description="Helical" evidence="8">
    <location>
        <begin position="1075"/>
        <end position="1093"/>
    </location>
</feature>
<evidence type="ECO:0000256" key="7">
    <source>
        <dbReference type="SAM" id="MobiDB-lite"/>
    </source>
</evidence>
<keyword evidence="3 8" id="KW-0812">Transmembrane</keyword>
<evidence type="ECO:0000256" key="4">
    <source>
        <dbReference type="ARBA" id="ARBA00022989"/>
    </source>
</evidence>
<feature type="transmembrane region" description="Helical" evidence="8">
    <location>
        <begin position="114"/>
        <end position="138"/>
    </location>
</feature>
<keyword evidence="6" id="KW-0325">Glycoprotein</keyword>
<feature type="transmembrane region" description="Helical" evidence="8">
    <location>
        <begin position="724"/>
        <end position="745"/>
    </location>
</feature>
<dbReference type="Proteomes" id="UP000837857">
    <property type="component" value="Chromosome 10"/>
</dbReference>
<keyword evidence="9" id="KW-0732">Signal</keyword>
<proteinExistence type="inferred from homology"/>
<feature type="non-terminal residue" evidence="10">
    <location>
        <position position="1"/>
    </location>
</feature>
<evidence type="ECO:0000256" key="1">
    <source>
        <dbReference type="ARBA" id="ARBA00004141"/>
    </source>
</evidence>
<keyword evidence="5 8" id="KW-0472">Membrane</keyword>
<dbReference type="Pfam" id="PF05478">
    <property type="entry name" value="Prominin"/>
    <property type="match status" value="2"/>
</dbReference>
<comment type="subcellular location">
    <subcellularLocation>
        <location evidence="1">Membrane</location>
        <topology evidence="1">Multi-pass membrane protein</topology>
    </subcellularLocation>
</comment>
<feature type="chain" id="PRO_5045628457" description="Prominin-like protein" evidence="9">
    <location>
        <begin position="19"/>
        <end position="1217"/>
    </location>
</feature>
<dbReference type="PANTHER" id="PTHR22730:SF1">
    <property type="entry name" value="PROMININ-LIKE PROTEIN"/>
    <property type="match status" value="1"/>
</dbReference>
<feature type="transmembrane region" description="Helical" evidence="8">
    <location>
        <begin position="766"/>
        <end position="791"/>
    </location>
</feature>
<reference evidence="10" key="1">
    <citation type="submission" date="2022-03" db="EMBL/GenBank/DDBJ databases">
        <authorList>
            <person name="Martin H S."/>
        </authorList>
    </citation>
    <scope>NUCLEOTIDE SEQUENCE</scope>
</reference>
<evidence type="ECO:0000313" key="10">
    <source>
        <dbReference type="EMBL" id="CAH2036862.1"/>
    </source>
</evidence>